<organism evidence="6 7">
    <name type="scientific">Cellulomonas oligotrophica</name>
    <dbReference type="NCBI Taxonomy" id="931536"/>
    <lineage>
        <taxon>Bacteria</taxon>
        <taxon>Bacillati</taxon>
        <taxon>Actinomycetota</taxon>
        <taxon>Actinomycetes</taxon>
        <taxon>Micrococcales</taxon>
        <taxon>Cellulomonadaceae</taxon>
        <taxon>Cellulomonas</taxon>
    </lineage>
</organism>
<dbReference type="InterPro" id="IPR036390">
    <property type="entry name" value="WH_DNA-bd_sf"/>
</dbReference>
<dbReference type="GO" id="GO:0003700">
    <property type="term" value="F:DNA-binding transcription factor activity"/>
    <property type="evidence" value="ECO:0007669"/>
    <property type="project" value="InterPro"/>
</dbReference>
<dbReference type="Pfam" id="PF12840">
    <property type="entry name" value="HTH_20"/>
    <property type="match status" value="1"/>
</dbReference>
<dbReference type="Proteomes" id="UP000577956">
    <property type="component" value="Unassembled WGS sequence"/>
</dbReference>
<dbReference type="CDD" id="cd00090">
    <property type="entry name" value="HTH_ARSR"/>
    <property type="match status" value="1"/>
</dbReference>
<evidence type="ECO:0000256" key="1">
    <source>
        <dbReference type="ARBA" id="ARBA00023015"/>
    </source>
</evidence>
<dbReference type="EMBL" id="BONN01000004">
    <property type="protein sequence ID" value="GIG32638.1"/>
    <property type="molecule type" value="Genomic_DNA"/>
</dbReference>
<gene>
    <name evidence="6" type="ORF">BKA21_002020</name>
    <name evidence="5" type="ORF">Col01nite_17970</name>
</gene>
<dbReference type="RefSeq" id="WP_170208943.1">
    <property type="nucleotide sequence ID" value="NZ_BAABFI010000001.1"/>
</dbReference>
<evidence type="ECO:0000256" key="2">
    <source>
        <dbReference type="ARBA" id="ARBA00023125"/>
    </source>
</evidence>
<dbReference type="SMART" id="SM00418">
    <property type="entry name" value="HTH_ARSR"/>
    <property type="match status" value="1"/>
</dbReference>
<evidence type="ECO:0000256" key="3">
    <source>
        <dbReference type="ARBA" id="ARBA00023163"/>
    </source>
</evidence>
<evidence type="ECO:0000313" key="5">
    <source>
        <dbReference type="EMBL" id="GIG32638.1"/>
    </source>
</evidence>
<accession>A0A7Y9FFN5</accession>
<evidence type="ECO:0000313" key="6">
    <source>
        <dbReference type="EMBL" id="NYD86471.1"/>
    </source>
</evidence>
<keyword evidence="1" id="KW-0805">Transcription regulation</keyword>
<proteinExistence type="predicted"/>
<dbReference type="Gene3D" id="1.10.10.10">
    <property type="entry name" value="Winged helix-like DNA-binding domain superfamily/Winged helix DNA-binding domain"/>
    <property type="match status" value="1"/>
</dbReference>
<dbReference type="InterPro" id="IPR036388">
    <property type="entry name" value="WH-like_DNA-bd_sf"/>
</dbReference>
<protein>
    <submittedName>
        <fullName evidence="6">DNA-binding transcriptional ArsR family regulator</fullName>
    </submittedName>
    <submittedName>
        <fullName evidence="5">Transcriptional regulator</fullName>
    </submittedName>
</protein>
<keyword evidence="2 6" id="KW-0238">DNA-binding</keyword>
<evidence type="ECO:0000259" key="4">
    <source>
        <dbReference type="SMART" id="SM00418"/>
    </source>
</evidence>
<keyword evidence="8" id="KW-1185">Reference proteome</keyword>
<feature type="domain" description="HTH arsR-type" evidence="4">
    <location>
        <begin position="14"/>
        <end position="91"/>
    </location>
</feature>
<keyword evidence="3" id="KW-0804">Transcription</keyword>
<dbReference type="PANTHER" id="PTHR33154:SF33">
    <property type="entry name" value="TRANSCRIPTIONAL REPRESSOR SDPR"/>
    <property type="match status" value="1"/>
</dbReference>
<dbReference type="InterPro" id="IPR011991">
    <property type="entry name" value="ArsR-like_HTH"/>
</dbReference>
<dbReference type="AlphaFoldDB" id="A0A7Y9FFN5"/>
<evidence type="ECO:0000313" key="8">
    <source>
        <dbReference type="Proteomes" id="UP000618382"/>
    </source>
</evidence>
<name>A0A7Y9FFN5_9CELL</name>
<dbReference type="InterPro" id="IPR001845">
    <property type="entry name" value="HTH_ArsR_DNA-bd_dom"/>
</dbReference>
<dbReference type="InterPro" id="IPR051081">
    <property type="entry name" value="HTH_MetalResp_TranReg"/>
</dbReference>
<evidence type="ECO:0000313" key="7">
    <source>
        <dbReference type="Proteomes" id="UP000577956"/>
    </source>
</evidence>
<reference evidence="5 8" key="2">
    <citation type="submission" date="2021-01" db="EMBL/GenBank/DDBJ databases">
        <title>Whole genome shotgun sequence of Cellulomonas oligotrophica NBRC 109435.</title>
        <authorList>
            <person name="Komaki H."/>
            <person name="Tamura T."/>
        </authorList>
    </citation>
    <scope>NUCLEOTIDE SEQUENCE [LARGE SCALE GENOMIC DNA]</scope>
    <source>
        <strain evidence="5 8">NBRC 109435</strain>
    </source>
</reference>
<reference evidence="6 7" key="1">
    <citation type="submission" date="2020-07" db="EMBL/GenBank/DDBJ databases">
        <title>Sequencing the genomes of 1000 actinobacteria strains.</title>
        <authorList>
            <person name="Klenk H.-P."/>
        </authorList>
    </citation>
    <scope>NUCLEOTIDE SEQUENCE [LARGE SCALE GENOMIC DNA]</scope>
    <source>
        <strain evidence="6 7">DSM 24482</strain>
    </source>
</reference>
<dbReference type="SUPFAM" id="SSF46785">
    <property type="entry name" value="Winged helix' DNA-binding domain"/>
    <property type="match status" value="1"/>
</dbReference>
<dbReference type="PANTHER" id="PTHR33154">
    <property type="entry name" value="TRANSCRIPTIONAL REGULATOR, ARSR FAMILY"/>
    <property type="match status" value="1"/>
</dbReference>
<sequence length="189" mass="20635">MSDAARTLQTSDPAVLRALAHPLRVEILELLDDDGELTASDVAARTGQTVANCSFHLRQLEKAGYVERATPRGRQKPWRAAHAQRRMQADVQDPASVAGVAAVAALVVQREAARLVDHFAHPEDYDADWVSATTLTTARFWATRDELAELCRAVETLTERFAGRSDDPALRPPGARPARLFAAAHPEHG</sequence>
<comment type="caution">
    <text evidence="6">The sequence shown here is derived from an EMBL/GenBank/DDBJ whole genome shotgun (WGS) entry which is preliminary data.</text>
</comment>
<dbReference type="GO" id="GO:0003677">
    <property type="term" value="F:DNA binding"/>
    <property type="evidence" value="ECO:0007669"/>
    <property type="project" value="UniProtKB-KW"/>
</dbReference>
<dbReference type="Proteomes" id="UP000618382">
    <property type="component" value="Unassembled WGS sequence"/>
</dbReference>
<dbReference type="EMBL" id="JACCBK010000001">
    <property type="protein sequence ID" value="NYD86471.1"/>
    <property type="molecule type" value="Genomic_DNA"/>
</dbReference>